<reference evidence="13" key="1">
    <citation type="journal article" date="2019" name="Int. J. Syst. Evol. Microbiol.">
        <title>The Global Catalogue of Microorganisms (GCM) 10K type strain sequencing project: providing services to taxonomists for standard genome sequencing and annotation.</title>
        <authorList>
            <consortium name="The Broad Institute Genomics Platform"/>
            <consortium name="The Broad Institute Genome Sequencing Center for Infectious Disease"/>
            <person name="Wu L."/>
            <person name="Ma J."/>
        </authorList>
    </citation>
    <scope>NUCLEOTIDE SEQUENCE [LARGE SCALE GENOMIC DNA]</scope>
    <source>
        <strain evidence="13">CGMCC 4.7393</strain>
    </source>
</reference>
<dbReference type="EMBL" id="JBHSYQ010000003">
    <property type="protein sequence ID" value="MFC6996788.1"/>
    <property type="molecule type" value="Genomic_DNA"/>
</dbReference>
<keyword evidence="13" id="KW-1185">Reference proteome</keyword>
<sequence>MKTEASGSKVATHSLGTVRQNGPVTGVVRDGEGQPLIGATVVIKGTTTATVTDAAGNFAINTAGVPQPVLLISYIGFQDQEVVLGNRTRVEVSLRVDARVVDEVVVVGYGTQKKANLTGAVHQIDAEALEDRPITNVTSGMQGLMPGVTITGASGAPGNNGGTIRIRGIGTLGNATPLVVIDGIPSGTLDILNPNDIETITVLKDAASSSIYGVRGANGVILVTTKKGKSGKPTISYNSYFGVQTPTALPEFLGSPDYMTLLNEAQVNAGRNPTYSPEEIEIARNGSDPNYYANTNWVKEIYKSYAPQYSQNLSINGGGDNVNYALSYGYLKEGGLVTGDAFEANRHNVRAKLSTTLVDRLDVAANLGYIDRAYSGAASGTGPLYSALSIRPLVPVRFTTGTWGYHGGQSNPIAMATDGGYNKFGSQEFTGNLSANLKIIEGLNVRGQYGVIRSNSKRDIFNKTINYYSPDQSVTEPIYRTGYPNSIDARDYTNLYQTFIGTAEYEKRIADHNYVKLLLGVSQEESIGDNFAATRTDLATQEVGHINLGTDNQRNSGSASQNALRSAFGRLNYGFRDKYLLELNFRYDGSTRFARDVRWDLFSAASIGWVFTEESFFEGLQNVVNFGKVRFSYGTQGNDRVTLPGGSVIDFGYMDILGTVATMPIGNQITLGMRQTGVGNEILTWESAIKRNAGFDLAFANNRLNITGDYFINETADILLVLPQPAPFGNIFPPQNAGRVENRGWELQAGWKDRKGDFDYSFNFNISDVRNKITSLGGTLATYGDQVRLIGHPIDAFYGLVADRLAQESDFSYKPESGTFVADFPYIAGDRIAPGDIIYKDLNGDGQITLEGDRQVIGSAIPRYTYGFRGDVAWKGLDFRFFLQGVGDVDGYLMGNARHAFAAESNMAQTVHLDRWTPDNPGASYPRLAYQLTHNQRLSTYWLEDASYLRLKNVQLGYTLPATLTERMRVSRLRIYASADNIFTKTDYFYGYDPESPISNGNFYPQVKTFVLGVNINLK</sequence>
<dbReference type="Gene3D" id="2.60.40.1120">
    <property type="entry name" value="Carboxypeptidase-like, regulatory domain"/>
    <property type="match status" value="1"/>
</dbReference>
<dbReference type="SUPFAM" id="SSF56935">
    <property type="entry name" value="Porins"/>
    <property type="match status" value="1"/>
</dbReference>
<comment type="similarity">
    <text evidence="8 9">Belongs to the TonB-dependent receptor family.</text>
</comment>
<dbReference type="NCBIfam" id="TIGR04057">
    <property type="entry name" value="SusC_RagA_signa"/>
    <property type="match status" value="1"/>
</dbReference>
<evidence type="ECO:0000256" key="6">
    <source>
        <dbReference type="ARBA" id="ARBA00023136"/>
    </source>
</evidence>
<dbReference type="PROSITE" id="PS52016">
    <property type="entry name" value="TONB_DEPENDENT_REC_3"/>
    <property type="match status" value="1"/>
</dbReference>
<dbReference type="InterPro" id="IPR036942">
    <property type="entry name" value="Beta-barrel_TonB_sf"/>
</dbReference>
<evidence type="ECO:0000256" key="8">
    <source>
        <dbReference type="PROSITE-ProRule" id="PRU01360"/>
    </source>
</evidence>
<comment type="subcellular location">
    <subcellularLocation>
        <location evidence="1 8">Cell outer membrane</location>
        <topology evidence="1 8">Multi-pass membrane protein</topology>
    </subcellularLocation>
</comment>
<evidence type="ECO:0000256" key="1">
    <source>
        <dbReference type="ARBA" id="ARBA00004571"/>
    </source>
</evidence>
<dbReference type="InterPro" id="IPR023996">
    <property type="entry name" value="TonB-dep_OMP_SusC/RagA"/>
</dbReference>
<feature type="domain" description="TonB-dependent receptor plug" evidence="11">
    <location>
        <begin position="114"/>
        <end position="220"/>
    </location>
</feature>
<dbReference type="InterPro" id="IPR000531">
    <property type="entry name" value="Beta-barrel_TonB"/>
</dbReference>
<dbReference type="Pfam" id="PF00593">
    <property type="entry name" value="TonB_dep_Rec_b-barrel"/>
    <property type="match status" value="1"/>
</dbReference>
<proteinExistence type="inferred from homology"/>
<evidence type="ECO:0000256" key="5">
    <source>
        <dbReference type="ARBA" id="ARBA00023077"/>
    </source>
</evidence>
<dbReference type="InterPro" id="IPR037066">
    <property type="entry name" value="Plug_dom_sf"/>
</dbReference>
<name>A0ABW2DKH3_9BACT</name>
<comment type="caution">
    <text evidence="12">The sequence shown here is derived from an EMBL/GenBank/DDBJ whole genome shotgun (WGS) entry which is preliminary data.</text>
</comment>
<evidence type="ECO:0000256" key="2">
    <source>
        <dbReference type="ARBA" id="ARBA00022448"/>
    </source>
</evidence>
<dbReference type="InterPro" id="IPR012910">
    <property type="entry name" value="Plug_dom"/>
</dbReference>
<dbReference type="Gene3D" id="2.170.130.10">
    <property type="entry name" value="TonB-dependent receptor, plug domain"/>
    <property type="match status" value="1"/>
</dbReference>
<feature type="domain" description="TonB-dependent receptor-like beta-barrel" evidence="10">
    <location>
        <begin position="412"/>
        <end position="982"/>
    </location>
</feature>
<dbReference type="Gene3D" id="2.40.170.20">
    <property type="entry name" value="TonB-dependent receptor, beta-barrel domain"/>
    <property type="match status" value="1"/>
</dbReference>
<protein>
    <submittedName>
        <fullName evidence="12">SusC/RagA family TonB-linked outer membrane protein</fullName>
    </submittedName>
</protein>
<keyword evidence="5 9" id="KW-0798">TonB box</keyword>
<dbReference type="SUPFAM" id="SSF49464">
    <property type="entry name" value="Carboxypeptidase regulatory domain-like"/>
    <property type="match status" value="1"/>
</dbReference>
<dbReference type="NCBIfam" id="TIGR04056">
    <property type="entry name" value="OMP_RagA_SusC"/>
    <property type="match status" value="1"/>
</dbReference>
<keyword evidence="4 8" id="KW-0812">Transmembrane</keyword>
<evidence type="ECO:0000313" key="12">
    <source>
        <dbReference type="EMBL" id="MFC6996788.1"/>
    </source>
</evidence>
<dbReference type="InterPro" id="IPR039426">
    <property type="entry name" value="TonB-dep_rcpt-like"/>
</dbReference>
<keyword evidence="6 8" id="KW-0472">Membrane</keyword>
<organism evidence="12 13">
    <name type="scientific">Rufibacter roseus</name>
    <dbReference type="NCBI Taxonomy" id="1567108"/>
    <lineage>
        <taxon>Bacteria</taxon>
        <taxon>Pseudomonadati</taxon>
        <taxon>Bacteroidota</taxon>
        <taxon>Cytophagia</taxon>
        <taxon>Cytophagales</taxon>
        <taxon>Hymenobacteraceae</taxon>
        <taxon>Rufibacter</taxon>
    </lineage>
</organism>
<dbReference type="RefSeq" id="WP_204377712.1">
    <property type="nucleotide sequence ID" value="NZ_JBHSYQ010000003.1"/>
</dbReference>
<evidence type="ECO:0000313" key="13">
    <source>
        <dbReference type="Proteomes" id="UP001596405"/>
    </source>
</evidence>
<dbReference type="Pfam" id="PF13715">
    <property type="entry name" value="CarbopepD_reg_2"/>
    <property type="match status" value="1"/>
</dbReference>
<evidence type="ECO:0000256" key="3">
    <source>
        <dbReference type="ARBA" id="ARBA00022452"/>
    </source>
</evidence>
<dbReference type="Proteomes" id="UP001596405">
    <property type="component" value="Unassembled WGS sequence"/>
</dbReference>
<dbReference type="InterPro" id="IPR023997">
    <property type="entry name" value="TonB-dep_OMP_SusC/RagA_CS"/>
</dbReference>
<evidence type="ECO:0000256" key="9">
    <source>
        <dbReference type="RuleBase" id="RU003357"/>
    </source>
</evidence>
<evidence type="ECO:0000259" key="10">
    <source>
        <dbReference type="Pfam" id="PF00593"/>
    </source>
</evidence>
<dbReference type="Pfam" id="PF07715">
    <property type="entry name" value="Plug"/>
    <property type="match status" value="1"/>
</dbReference>
<accession>A0ABW2DKH3</accession>
<evidence type="ECO:0000256" key="4">
    <source>
        <dbReference type="ARBA" id="ARBA00022692"/>
    </source>
</evidence>
<evidence type="ECO:0000256" key="7">
    <source>
        <dbReference type="ARBA" id="ARBA00023237"/>
    </source>
</evidence>
<dbReference type="InterPro" id="IPR008969">
    <property type="entry name" value="CarboxyPept-like_regulatory"/>
</dbReference>
<keyword evidence="2 8" id="KW-0813">Transport</keyword>
<gene>
    <name evidence="12" type="ORF">ACFQHR_04090</name>
</gene>
<keyword evidence="3 8" id="KW-1134">Transmembrane beta strand</keyword>
<evidence type="ECO:0000259" key="11">
    <source>
        <dbReference type="Pfam" id="PF07715"/>
    </source>
</evidence>
<keyword evidence="7 8" id="KW-0998">Cell outer membrane</keyword>